<reference evidence="2 3" key="1">
    <citation type="journal article" date="2020" name="Cell">
        <title>Large-Scale Comparative Analyses of Tick Genomes Elucidate Their Genetic Diversity and Vector Capacities.</title>
        <authorList>
            <consortium name="Tick Genome and Microbiome Consortium (TIGMIC)"/>
            <person name="Jia N."/>
            <person name="Wang J."/>
            <person name="Shi W."/>
            <person name="Du L."/>
            <person name="Sun Y."/>
            <person name="Zhan W."/>
            <person name="Jiang J.F."/>
            <person name="Wang Q."/>
            <person name="Zhang B."/>
            <person name="Ji P."/>
            <person name="Bell-Sakyi L."/>
            <person name="Cui X.M."/>
            <person name="Yuan T.T."/>
            <person name="Jiang B.G."/>
            <person name="Yang W.F."/>
            <person name="Lam T.T."/>
            <person name="Chang Q.C."/>
            <person name="Ding S.J."/>
            <person name="Wang X.J."/>
            <person name="Zhu J.G."/>
            <person name="Ruan X.D."/>
            <person name="Zhao L."/>
            <person name="Wei J.T."/>
            <person name="Ye R.Z."/>
            <person name="Que T.C."/>
            <person name="Du C.H."/>
            <person name="Zhou Y.H."/>
            <person name="Cheng J.X."/>
            <person name="Dai P.F."/>
            <person name="Guo W.B."/>
            <person name="Han X.H."/>
            <person name="Huang E.J."/>
            <person name="Li L.F."/>
            <person name="Wei W."/>
            <person name="Gao Y.C."/>
            <person name="Liu J.Z."/>
            <person name="Shao H.Z."/>
            <person name="Wang X."/>
            <person name="Wang C.C."/>
            <person name="Yang T.C."/>
            <person name="Huo Q.B."/>
            <person name="Li W."/>
            <person name="Chen H.Y."/>
            <person name="Chen S.E."/>
            <person name="Zhou L.G."/>
            <person name="Ni X.B."/>
            <person name="Tian J.H."/>
            <person name="Sheng Y."/>
            <person name="Liu T."/>
            <person name="Pan Y.S."/>
            <person name="Xia L.Y."/>
            <person name="Li J."/>
            <person name="Zhao F."/>
            <person name="Cao W.C."/>
        </authorList>
    </citation>
    <scope>NUCLEOTIDE SEQUENCE [LARGE SCALE GENOMIC DNA]</scope>
    <source>
        <strain evidence="2">HaeL-2018</strain>
    </source>
</reference>
<dbReference type="EMBL" id="JABSTR010000001">
    <property type="protein sequence ID" value="KAH9362671.1"/>
    <property type="molecule type" value="Genomic_DNA"/>
</dbReference>
<organism evidence="2 3">
    <name type="scientific">Haemaphysalis longicornis</name>
    <name type="common">Bush tick</name>
    <dbReference type="NCBI Taxonomy" id="44386"/>
    <lineage>
        <taxon>Eukaryota</taxon>
        <taxon>Metazoa</taxon>
        <taxon>Ecdysozoa</taxon>
        <taxon>Arthropoda</taxon>
        <taxon>Chelicerata</taxon>
        <taxon>Arachnida</taxon>
        <taxon>Acari</taxon>
        <taxon>Parasitiformes</taxon>
        <taxon>Ixodida</taxon>
        <taxon>Ixodoidea</taxon>
        <taxon>Ixodidae</taxon>
        <taxon>Haemaphysalinae</taxon>
        <taxon>Haemaphysalis</taxon>
    </lineage>
</organism>
<evidence type="ECO:0000256" key="1">
    <source>
        <dbReference type="SAM" id="MobiDB-lite"/>
    </source>
</evidence>
<proteinExistence type="predicted"/>
<evidence type="ECO:0000313" key="2">
    <source>
        <dbReference type="EMBL" id="KAH9362671.1"/>
    </source>
</evidence>
<sequence>MEPPLTAQSRYLSAFSFPLCYATSDVGSDSDSSVCYDNQSPAARTGISGYRGSNISAENISLSQPSFSGDTPITPPPYDCVAIHGEQEGDYGNLVLNRCTRTFRNMEPTGSCAKMPLQGASCSAPPALMTGPSRGTSVASSFSSESLPVVTTSQGSTEHESSSYTVSGTTDGDSQSCTEKILEGDLSASAEAPCPSLCSSDVCYSQNAKGTAATSKYDVGEGNLMSHPELALSLESVLTVVPQPMREHSAARDARNTERKAFIKEQFLKKPSTDANSQRPKYSTSSCGDASLQSWDSHLEVDAAIEDIVESVIHELSICETELRSCSGTLSREESVIGDAPRRASPASLSSYTSSKRLEWDNGADIGYSGASERVHDHESLKYTSMKKHVHKSSSTLLFKEANALTEEKTVFAVPLFRDVVVQTETCPIKDAEVQANASTTNLASTQTAVTTLTKKCESLSSSSGAADMSSLASTKRGCSLPASPSKAGYLQGYRKQAAPLAAHRTLDDLSAKLDTAIRLPVSRGSFETLMPDYASNVSLCYSHRTFKEPSSSKKECASSVHRREPRYFGQEQKRCKDFTVPASDTSDVESEPVGIAGFTVINNNRLKMRLPTAVPGLASRSTTPAELPQAVSEVDKRRLDYWLTSGFPYVPAVVPLEADGLPSIHTAPPVLKERRNQCDPRLVVSGSSLPSISRNQDAAVASSQLASTALADNKMTRKRYVRPMSLLASKNFSHGDALLSMQTAASPKKLIRRDKLRQVVCFWHHSLTNASGVSNVLVFRSILYQKRQALKKVAIGD</sequence>
<gene>
    <name evidence="2" type="ORF">HPB48_001232</name>
</gene>
<name>A0A9J6FIM3_HAELO</name>
<keyword evidence="3" id="KW-1185">Reference proteome</keyword>
<dbReference type="Proteomes" id="UP000821853">
    <property type="component" value="Chromosome 1"/>
</dbReference>
<protein>
    <submittedName>
        <fullName evidence="2">Uncharacterized protein</fullName>
    </submittedName>
</protein>
<dbReference type="OrthoDB" id="6491124at2759"/>
<dbReference type="VEuPathDB" id="VectorBase:HLOH_048491"/>
<feature type="region of interest" description="Disordered" evidence="1">
    <location>
        <begin position="149"/>
        <end position="176"/>
    </location>
</feature>
<dbReference type="OMA" id="CYSHRTF"/>
<evidence type="ECO:0000313" key="3">
    <source>
        <dbReference type="Proteomes" id="UP000821853"/>
    </source>
</evidence>
<comment type="caution">
    <text evidence="2">The sequence shown here is derived from an EMBL/GenBank/DDBJ whole genome shotgun (WGS) entry which is preliminary data.</text>
</comment>
<dbReference type="AlphaFoldDB" id="A0A9J6FIM3"/>
<accession>A0A9J6FIM3</accession>